<proteinExistence type="predicted"/>
<dbReference type="OrthoDB" id="4569046at2"/>
<organism evidence="1 2">
    <name type="scientific">Acinetobacter rongchengensis</name>
    <dbReference type="NCBI Taxonomy" id="2419601"/>
    <lineage>
        <taxon>Bacteria</taxon>
        <taxon>Pseudomonadati</taxon>
        <taxon>Pseudomonadota</taxon>
        <taxon>Gammaproteobacteria</taxon>
        <taxon>Moraxellales</taxon>
        <taxon>Moraxellaceae</taxon>
        <taxon>Acinetobacter</taxon>
    </lineage>
</organism>
<evidence type="ECO:0000313" key="1">
    <source>
        <dbReference type="EMBL" id="RKG35902.1"/>
    </source>
</evidence>
<gene>
    <name evidence="1" type="ORF">D7V20_16105</name>
</gene>
<sequence>MHYQIRYPTQFAIQTLAKRFDLPNTPTMQDWEYIVADSNRINEFLKAYIEEPLTEDEKFVLMEILIQSFDDSDRNLAQDIDWQCLLKLLENNMELHATTICYWACGNTAYDLCWRVTPYLRQIRIQNHLKTIE</sequence>
<accession>A0A3A8ELY6</accession>
<name>A0A3A8ELY6_9GAMM</name>
<comment type="caution">
    <text evidence="1">The sequence shown here is derived from an EMBL/GenBank/DDBJ whole genome shotgun (WGS) entry which is preliminary data.</text>
</comment>
<dbReference type="RefSeq" id="WP_120385105.1">
    <property type="nucleotide sequence ID" value="NZ_RAXT01000054.1"/>
</dbReference>
<protein>
    <submittedName>
        <fullName evidence="1">Uncharacterized protein</fullName>
    </submittedName>
</protein>
<evidence type="ECO:0000313" key="2">
    <source>
        <dbReference type="Proteomes" id="UP000280405"/>
    </source>
</evidence>
<dbReference type="Proteomes" id="UP000280405">
    <property type="component" value="Unassembled WGS sequence"/>
</dbReference>
<keyword evidence="2" id="KW-1185">Reference proteome</keyword>
<dbReference type="EMBL" id="RAXT01000054">
    <property type="protein sequence ID" value="RKG35902.1"/>
    <property type="molecule type" value="Genomic_DNA"/>
</dbReference>
<dbReference type="AlphaFoldDB" id="A0A3A8ELY6"/>
<reference evidence="1 2" key="1">
    <citation type="submission" date="2018-09" db="EMBL/GenBank/DDBJ databases">
        <title>The draft genome of Acinetobacter spp. strains.</title>
        <authorList>
            <person name="Qin J."/>
            <person name="Feng Y."/>
            <person name="Zong Z."/>
        </authorList>
    </citation>
    <scope>NUCLEOTIDE SEQUENCE [LARGE SCALE GENOMIC DNA]</scope>
    <source>
        <strain evidence="1 2">WCHAc060115</strain>
    </source>
</reference>